<evidence type="ECO:0000259" key="2">
    <source>
        <dbReference type="Pfam" id="PF11795"/>
    </source>
</evidence>
<dbReference type="Proteomes" id="UP000320722">
    <property type="component" value="Chromosome"/>
</dbReference>
<organism evidence="3 4">
    <name type="scientific">Gimesia chilikensis</name>
    <dbReference type="NCBI Taxonomy" id="2605989"/>
    <lineage>
        <taxon>Bacteria</taxon>
        <taxon>Pseudomonadati</taxon>
        <taxon>Planctomycetota</taxon>
        <taxon>Planctomycetia</taxon>
        <taxon>Planctomycetales</taxon>
        <taxon>Planctomycetaceae</taxon>
        <taxon>Gimesia</taxon>
    </lineage>
</organism>
<dbReference type="InterPro" id="IPR024537">
    <property type="entry name" value="DUF3322"/>
</dbReference>
<accession>A0A517WKF3</accession>
<evidence type="ECO:0008006" key="5">
    <source>
        <dbReference type="Google" id="ProtNLM"/>
    </source>
</evidence>
<proteinExistence type="predicted"/>
<dbReference type="Pfam" id="PF09983">
    <property type="entry name" value="JetD_C"/>
    <property type="match status" value="1"/>
</dbReference>
<protein>
    <recommendedName>
        <fullName evidence="5">DUF3322 and DUF2220 domain-containing protein</fullName>
    </recommendedName>
</protein>
<feature type="domain" description="DUF3322" evidence="2">
    <location>
        <begin position="11"/>
        <end position="193"/>
    </location>
</feature>
<evidence type="ECO:0000313" key="4">
    <source>
        <dbReference type="Proteomes" id="UP000320722"/>
    </source>
</evidence>
<dbReference type="InterPro" id="IPR014544">
    <property type="entry name" value="UCP028408"/>
</dbReference>
<name>A0A517WKF3_9PLAN</name>
<dbReference type="InterPro" id="IPR024534">
    <property type="entry name" value="JetD_C"/>
</dbReference>
<evidence type="ECO:0000313" key="3">
    <source>
        <dbReference type="EMBL" id="QDU05730.1"/>
    </source>
</evidence>
<evidence type="ECO:0000259" key="1">
    <source>
        <dbReference type="Pfam" id="PF09983"/>
    </source>
</evidence>
<dbReference type="PIRSF" id="PIRSF028408">
    <property type="entry name" value="UCP028408"/>
    <property type="match status" value="1"/>
</dbReference>
<sequence>MMVERMPLVSPEEIADKVAKAYPRFLKRWVSGEVEDFFPYRVKVRLTLNPRNPKETIDAHELLLAHSKDQRGWGYTVHRELKRKRDFGTNLVPTAITVDTLKDLLRLAKKQDEFEKTRTVIEKVRFHFPQLEDWLVAEVTKIAKLADSVDGLIQVTNYLIAHPVPDCYIRQLPVPVDTKFVENHEHTLKQWLDKLLPAYAINVNENKLVHRFGFRDSQPHHSFRLLDPELQSELNLPFDELSLPLRYLKTLDVRDTTVFIVENNLNLLTLPTFHRGVAIRGEGNAVMQLKDLSWLSKNQLIYWGDIDVEGFQILSRLRNVFPHVSSVMMDQETLNSHAAAIVKGNPSQPEKPPNLTNQEAEAYEYCLKNQCRLEQERILQNYVENQIAAITSAPSD</sequence>
<reference evidence="3 4" key="1">
    <citation type="submission" date="2019-02" db="EMBL/GenBank/DDBJ databases">
        <title>Deep-cultivation of Planctomycetes and their phenomic and genomic characterization uncovers novel biology.</title>
        <authorList>
            <person name="Wiegand S."/>
            <person name="Jogler M."/>
            <person name="Boedeker C."/>
            <person name="Pinto D."/>
            <person name="Vollmers J."/>
            <person name="Rivas-Marin E."/>
            <person name="Kohn T."/>
            <person name="Peeters S.H."/>
            <person name="Heuer A."/>
            <person name="Rast P."/>
            <person name="Oberbeckmann S."/>
            <person name="Bunk B."/>
            <person name="Jeske O."/>
            <person name="Meyerdierks A."/>
            <person name="Storesund J.E."/>
            <person name="Kallscheuer N."/>
            <person name="Luecker S."/>
            <person name="Lage O.M."/>
            <person name="Pohl T."/>
            <person name="Merkel B.J."/>
            <person name="Hornburger P."/>
            <person name="Mueller R.-W."/>
            <person name="Bruemmer F."/>
            <person name="Labrenz M."/>
            <person name="Spormann A.M."/>
            <person name="Op den Camp H."/>
            <person name="Overmann J."/>
            <person name="Amann R."/>
            <person name="Jetten M.S.M."/>
            <person name="Mascher T."/>
            <person name="Medema M.H."/>
            <person name="Devos D.P."/>
            <person name="Kaster A.-K."/>
            <person name="Ovreas L."/>
            <person name="Rohde M."/>
            <person name="Galperin M.Y."/>
            <person name="Jogler C."/>
        </authorList>
    </citation>
    <scope>NUCLEOTIDE SEQUENCE [LARGE SCALE GENOMIC DNA]</scope>
    <source>
        <strain evidence="3 4">V6</strain>
    </source>
</reference>
<dbReference type="EMBL" id="CP036347">
    <property type="protein sequence ID" value="QDU05730.1"/>
    <property type="molecule type" value="Genomic_DNA"/>
</dbReference>
<dbReference type="AlphaFoldDB" id="A0A517WKF3"/>
<dbReference type="Pfam" id="PF11795">
    <property type="entry name" value="DUF3322"/>
    <property type="match status" value="1"/>
</dbReference>
<feature type="domain" description="Wadjet protein JetD C-terminal" evidence="1">
    <location>
        <begin position="213"/>
        <end position="385"/>
    </location>
</feature>
<gene>
    <name evidence="3" type="ORF">V6x_54710</name>
</gene>